<dbReference type="PANTHER" id="PTHR37312">
    <property type="entry name" value="MEMBRANE-BOUND ACYLTRANSFERASE YKRP-RELATED"/>
    <property type="match status" value="1"/>
</dbReference>
<keyword evidence="4" id="KW-0012">Acyltransferase</keyword>
<proteinExistence type="predicted"/>
<feature type="transmembrane region" description="Helical" evidence="2">
    <location>
        <begin position="271"/>
        <end position="296"/>
    </location>
</feature>
<dbReference type="InterPro" id="IPR052734">
    <property type="entry name" value="Nod_factor_acetyltransferase"/>
</dbReference>
<feature type="transmembrane region" description="Helical" evidence="2">
    <location>
        <begin position="119"/>
        <end position="137"/>
    </location>
</feature>
<dbReference type="RefSeq" id="WP_093854488.1">
    <property type="nucleotide sequence ID" value="NZ_JAVRER010000024.1"/>
</dbReference>
<evidence type="ECO:0000256" key="1">
    <source>
        <dbReference type="SAM" id="MobiDB-lite"/>
    </source>
</evidence>
<dbReference type="EMBL" id="JAVRER010000024">
    <property type="protein sequence ID" value="MDT0417181.1"/>
    <property type="molecule type" value="Genomic_DNA"/>
</dbReference>
<feature type="transmembrane region" description="Helical" evidence="2">
    <location>
        <begin position="85"/>
        <end position="107"/>
    </location>
</feature>
<dbReference type="GO" id="GO:0016746">
    <property type="term" value="F:acyltransferase activity"/>
    <property type="evidence" value="ECO:0007669"/>
    <property type="project" value="UniProtKB-KW"/>
</dbReference>
<feature type="domain" description="Acyltransferase 3" evidence="3">
    <location>
        <begin position="54"/>
        <end position="354"/>
    </location>
</feature>
<feature type="region of interest" description="Disordered" evidence="1">
    <location>
        <begin position="1"/>
        <end position="49"/>
    </location>
</feature>
<evidence type="ECO:0000313" key="5">
    <source>
        <dbReference type="Proteomes" id="UP001183607"/>
    </source>
</evidence>
<accession>A0ABD5E6Y6</accession>
<dbReference type="InterPro" id="IPR002656">
    <property type="entry name" value="Acyl_transf_3_dom"/>
</dbReference>
<keyword evidence="2" id="KW-0812">Transmembrane</keyword>
<dbReference type="PANTHER" id="PTHR37312:SF1">
    <property type="entry name" value="MEMBRANE-BOUND ACYLTRANSFERASE YKRP-RELATED"/>
    <property type="match status" value="1"/>
</dbReference>
<evidence type="ECO:0000259" key="3">
    <source>
        <dbReference type="Pfam" id="PF01757"/>
    </source>
</evidence>
<protein>
    <submittedName>
        <fullName evidence="4">Acyltransferase family protein</fullName>
    </submittedName>
</protein>
<sequence>MHHDPAESGQLSAVPADPVARRPLPPESPARRVGPGAVKGAGSADTGGGKARDPFFDNAKYLAIVLVAIAHSWEPLLASSRPLRALYLTVYAFHMPAFIIISGYFSRTFTLGAPQVRKLITGVAVPYVIFQYAYTLFARLAGPEPVPTWSVIDPWWLNWFLVALFVWRLTTPLWRLVRWPLPLALAFAVLGSMSPEIGADLDLQRVLQFLPYFVLGLLLRPHHFALLAHKWPKIVAAPVLLTGLCAAWWLAPRMPYAWLYHRESAQDLGAPWWSGPLMTFALLAASLVLTAAFLALVPRGTTWCTRLGAGTLGGYLLHGFLIKAVEWGGWYDSAFAHSLPGALLFSAGAALVVTLLCTPPVRRAFRWALEPRLDWAFGDTRGA</sequence>
<feature type="transmembrane region" description="Helical" evidence="2">
    <location>
        <begin position="303"/>
        <end position="322"/>
    </location>
</feature>
<keyword evidence="4" id="KW-0808">Transferase</keyword>
<comment type="caution">
    <text evidence="4">The sequence shown here is derived from an EMBL/GenBank/DDBJ whole genome shotgun (WGS) entry which is preliminary data.</text>
</comment>
<feature type="transmembrane region" description="Helical" evidence="2">
    <location>
        <begin position="209"/>
        <end position="227"/>
    </location>
</feature>
<dbReference type="AlphaFoldDB" id="A0ABD5E6Y6"/>
<feature type="transmembrane region" description="Helical" evidence="2">
    <location>
        <begin position="234"/>
        <end position="251"/>
    </location>
</feature>
<gene>
    <name evidence="4" type="ORF">RM574_16965</name>
</gene>
<feature type="transmembrane region" description="Helical" evidence="2">
    <location>
        <begin position="149"/>
        <end position="167"/>
    </location>
</feature>
<name>A0ABD5E6Y6_9ACTN</name>
<dbReference type="Pfam" id="PF01757">
    <property type="entry name" value="Acyl_transf_3"/>
    <property type="match status" value="1"/>
</dbReference>
<reference evidence="5" key="1">
    <citation type="submission" date="2023-07" db="EMBL/GenBank/DDBJ databases">
        <title>30 novel species of actinomycetes from the DSMZ collection.</title>
        <authorList>
            <person name="Nouioui I."/>
        </authorList>
    </citation>
    <scope>NUCLEOTIDE SEQUENCE [LARGE SCALE GENOMIC DNA]</scope>
    <source>
        <strain evidence="5">DSM 41982</strain>
    </source>
</reference>
<organism evidence="4 5">
    <name type="scientific">Streptomyces evansiae</name>
    <dbReference type="NCBI Taxonomy" id="3075535"/>
    <lineage>
        <taxon>Bacteria</taxon>
        <taxon>Bacillati</taxon>
        <taxon>Actinomycetota</taxon>
        <taxon>Actinomycetes</taxon>
        <taxon>Kitasatosporales</taxon>
        <taxon>Streptomycetaceae</taxon>
        <taxon>Streptomyces</taxon>
    </lineage>
</organism>
<evidence type="ECO:0000256" key="2">
    <source>
        <dbReference type="SAM" id="Phobius"/>
    </source>
</evidence>
<feature type="transmembrane region" description="Helical" evidence="2">
    <location>
        <begin position="334"/>
        <end position="357"/>
    </location>
</feature>
<dbReference type="Proteomes" id="UP001183607">
    <property type="component" value="Unassembled WGS sequence"/>
</dbReference>
<keyword evidence="2" id="KW-1133">Transmembrane helix</keyword>
<evidence type="ECO:0000313" key="4">
    <source>
        <dbReference type="EMBL" id="MDT0417181.1"/>
    </source>
</evidence>
<keyword evidence="2" id="KW-0472">Membrane</keyword>
<feature type="transmembrane region" description="Helical" evidence="2">
    <location>
        <begin position="179"/>
        <end position="197"/>
    </location>
</feature>